<sequence length="126" mass="13929">MSDRRITADEANETSRIRFSVEPITLIPPNVIAIEIQATTTLTQSYNNFTIVLEKLMANQAPSISQVPLVDRKVGRCGNITTEEGAAAKWTTSKIAKGYRVILGNKCLRQNDNTCIVYSITSKLLN</sequence>
<evidence type="ECO:0000313" key="1">
    <source>
        <dbReference type="EMBL" id="KDP47017.1"/>
    </source>
</evidence>
<reference evidence="1 2" key="1">
    <citation type="journal article" date="2014" name="PLoS ONE">
        <title>Global Analysis of Gene Expression Profiles in Physic Nut (Jatropha curcas L.) Seedlings Exposed to Salt Stress.</title>
        <authorList>
            <person name="Zhang L."/>
            <person name="Zhang C."/>
            <person name="Wu P."/>
            <person name="Chen Y."/>
            <person name="Li M."/>
            <person name="Jiang H."/>
            <person name="Wu G."/>
        </authorList>
    </citation>
    <scope>NUCLEOTIDE SEQUENCE [LARGE SCALE GENOMIC DNA]</scope>
    <source>
        <strain evidence="2">cv. GZQX0401</strain>
        <tissue evidence="1">Young leaves</tissue>
    </source>
</reference>
<organism evidence="1 2">
    <name type="scientific">Jatropha curcas</name>
    <name type="common">Barbados nut</name>
    <dbReference type="NCBI Taxonomy" id="180498"/>
    <lineage>
        <taxon>Eukaryota</taxon>
        <taxon>Viridiplantae</taxon>
        <taxon>Streptophyta</taxon>
        <taxon>Embryophyta</taxon>
        <taxon>Tracheophyta</taxon>
        <taxon>Spermatophyta</taxon>
        <taxon>Magnoliopsida</taxon>
        <taxon>eudicotyledons</taxon>
        <taxon>Gunneridae</taxon>
        <taxon>Pentapetalae</taxon>
        <taxon>rosids</taxon>
        <taxon>fabids</taxon>
        <taxon>Malpighiales</taxon>
        <taxon>Euphorbiaceae</taxon>
        <taxon>Crotonoideae</taxon>
        <taxon>Jatropheae</taxon>
        <taxon>Jatropha</taxon>
    </lineage>
</organism>
<evidence type="ECO:0000313" key="2">
    <source>
        <dbReference type="Proteomes" id="UP000027138"/>
    </source>
</evidence>
<protein>
    <submittedName>
        <fullName evidence="1">Uncharacterized protein</fullName>
    </submittedName>
</protein>
<proteinExistence type="predicted"/>
<name>A0A067LF44_JATCU</name>
<dbReference type="Proteomes" id="UP000027138">
    <property type="component" value="Unassembled WGS sequence"/>
</dbReference>
<accession>A0A067LF44</accession>
<keyword evidence="2" id="KW-1185">Reference proteome</keyword>
<gene>
    <name evidence="1" type="ORF">JCGZ_10744</name>
</gene>
<dbReference type="EMBL" id="KK914200">
    <property type="protein sequence ID" value="KDP47017.1"/>
    <property type="molecule type" value="Genomic_DNA"/>
</dbReference>
<dbReference type="AlphaFoldDB" id="A0A067LF44"/>